<dbReference type="InterPro" id="IPR010487">
    <property type="entry name" value="NGRN/Rrg9"/>
</dbReference>
<feature type="compositionally biased region" description="Polar residues" evidence="6">
    <location>
        <begin position="62"/>
        <end position="82"/>
    </location>
</feature>
<protein>
    <recommendedName>
        <fullName evidence="4">Required for respiratory growth protein 9, mitochondrial</fullName>
    </recommendedName>
</protein>
<comment type="caution">
    <text evidence="7">The sequence shown here is derived from an EMBL/GenBank/DDBJ whole genome shotgun (WGS) entry which is preliminary data.</text>
</comment>
<dbReference type="EMBL" id="JAPMSZ010000012">
    <property type="protein sequence ID" value="KAJ5081874.1"/>
    <property type="molecule type" value="Genomic_DNA"/>
</dbReference>
<dbReference type="PANTHER" id="PTHR13475:SF3">
    <property type="entry name" value="NEUGRIN"/>
    <property type="match status" value="1"/>
</dbReference>
<evidence type="ECO:0000256" key="5">
    <source>
        <dbReference type="ARBA" id="ARBA00022946"/>
    </source>
</evidence>
<dbReference type="Pfam" id="PF06413">
    <property type="entry name" value="Neugrin"/>
    <property type="match status" value="1"/>
</dbReference>
<comment type="function">
    <text evidence="1">Required for respiratory activity and maintenance and expression of the mitochondrial genome.</text>
</comment>
<feature type="region of interest" description="Disordered" evidence="6">
    <location>
        <begin position="58"/>
        <end position="163"/>
    </location>
</feature>
<dbReference type="Proteomes" id="UP001141434">
    <property type="component" value="Unassembled WGS sequence"/>
</dbReference>
<sequence length="261" mass="29781">MTACAASSSLALPTLLRHVLRSESGHWRASRSVYRPLNSCRAPSLQYHRNFSSSPLFRDTLNDQSSPGIAESATVTTAPQTRQKNEAITDPGASAHRVTAKKATSHAKGEHDAATKKAWKKERNDSRKDTAKQKPKKKRKPEDWQVQKKVLKEKFSGGWNPPKKLSPDALDGMRHLHATAPDQFTTPVLAEQFKVSPESVRRILKSRWQPSEDEMESRRKRWEKRHDRIWSRMAELGLRPATKKTNAYGDFNMLYDDRKPM</sequence>
<keyword evidence="8" id="KW-1185">Reference proteome</keyword>
<keyword evidence="5" id="KW-0809">Transit peptide</keyword>
<evidence type="ECO:0000256" key="1">
    <source>
        <dbReference type="ARBA" id="ARBA00003548"/>
    </source>
</evidence>
<feature type="compositionally biased region" description="Basic and acidic residues" evidence="6">
    <location>
        <begin position="140"/>
        <end position="155"/>
    </location>
</feature>
<dbReference type="AlphaFoldDB" id="A0A9W9EHF9"/>
<proteinExistence type="inferred from homology"/>
<accession>A0A9W9EHF9</accession>
<dbReference type="OrthoDB" id="5578174at2759"/>
<comment type="similarity">
    <text evidence="3">Belongs to the RRG9 family.</text>
</comment>
<comment type="subcellular location">
    <subcellularLocation>
        <location evidence="2">Mitochondrion</location>
    </subcellularLocation>
</comment>
<feature type="compositionally biased region" description="Basic and acidic residues" evidence="6">
    <location>
        <begin position="107"/>
        <end position="132"/>
    </location>
</feature>
<dbReference type="RefSeq" id="XP_056507161.1">
    <property type="nucleotide sequence ID" value="XM_056660663.1"/>
</dbReference>
<evidence type="ECO:0000256" key="6">
    <source>
        <dbReference type="SAM" id="MobiDB-lite"/>
    </source>
</evidence>
<dbReference type="PANTHER" id="PTHR13475">
    <property type="entry name" value="NEUGRIN"/>
    <property type="match status" value="1"/>
</dbReference>
<reference evidence="7" key="1">
    <citation type="submission" date="2022-11" db="EMBL/GenBank/DDBJ databases">
        <authorList>
            <person name="Petersen C."/>
        </authorList>
    </citation>
    <scope>NUCLEOTIDE SEQUENCE</scope>
    <source>
        <strain evidence="7">IBT 34128</strain>
    </source>
</reference>
<evidence type="ECO:0000256" key="3">
    <source>
        <dbReference type="ARBA" id="ARBA00010895"/>
    </source>
</evidence>
<evidence type="ECO:0000256" key="2">
    <source>
        <dbReference type="ARBA" id="ARBA00004173"/>
    </source>
</evidence>
<organism evidence="7 8">
    <name type="scientific">Penicillium alfredii</name>
    <dbReference type="NCBI Taxonomy" id="1506179"/>
    <lineage>
        <taxon>Eukaryota</taxon>
        <taxon>Fungi</taxon>
        <taxon>Dikarya</taxon>
        <taxon>Ascomycota</taxon>
        <taxon>Pezizomycotina</taxon>
        <taxon>Eurotiomycetes</taxon>
        <taxon>Eurotiomycetidae</taxon>
        <taxon>Eurotiales</taxon>
        <taxon>Aspergillaceae</taxon>
        <taxon>Penicillium</taxon>
    </lineage>
</organism>
<evidence type="ECO:0000313" key="7">
    <source>
        <dbReference type="EMBL" id="KAJ5081874.1"/>
    </source>
</evidence>
<dbReference type="GO" id="GO:0005739">
    <property type="term" value="C:mitochondrion"/>
    <property type="evidence" value="ECO:0007669"/>
    <property type="project" value="UniProtKB-SubCell"/>
</dbReference>
<evidence type="ECO:0000256" key="4">
    <source>
        <dbReference type="ARBA" id="ARBA00013566"/>
    </source>
</evidence>
<dbReference type="GO" id="GO:0005634">
    <property type="term" value="C:nucleus"/>
    <property type="evidence" value="ECO:0007669"/>
    <property type="project" value="TreeGrafter"/>
</dbReference>
<reference evidence="7" key="2">
    <citation type="journal article" date="2023" name="IMA Fungus">
        <title>Comparative genomic study of the Penicillium genus elucidates a diverse pangenome and 15 lateral gene transfer events.</title>
        <authorList>
            <person name="Petersen C."/>
            <person name="Sorensen T."/>
            <person name="Nielsen M.R."/>
            <person name="Sondergaard T.E."/>
            <person name="Sorensen J.L."/>
            <person name="Fitzpatrick D.A."/>
            <person name="Frisvad J.C."/>
            <person name="Nielsen K.L."/>
        </authorList>
    </citation>
    <scope>NUCLEOTIDE SEQUENCE</scope>
    <source>
        <strain evidence="7">IBT 34128</strain>
    </source>
</reference>
<evidence type="ECO:0000313" key="8">
    <source>
        <dbReference type="Proteomes" id="UP001141434"/>
    </source>
</evidence>
<dbReference type="GeneID" id="81399832"/>
<name>A0A9W9EHF9_9EURO</name>
<gene>
    <name evidence="7" type="ORF">NUU61_010138</name>
</gene>